<dbReference type="Proteomes" id="UP000582090">
    <property type="component" value="Unassembled WGS sequence"/>
</dbReference>
<dbReference type="EMBL" id="JACIDW010000001">
    <property type="protein sequence ID" value="MBB3963133.1"/>
    <property type="molecule type" value="Genomic_DNA"/>
</dbReference>
<name>A0A7W6CLB9_9HYPH</name>
<protein>
    <submittedName>
        <fullName evidence="1">Uncharacterized protein</fullName>
    </submittedName>
</protein>
<dbReference type="AlphaFoldDB" id="A0A7W6CLB9"/>
<sequence length="97" mass="11347">MTMTMAWKSARKRSVTFRKRRQRDEPFAWSMQPYRETGPRVMTCMALVMPENGSGLGRAHNWIVLISNEIKARAYQHMTVEMQGSYGFEDDDDQPDE</sequence>
<comment type="caution">
    <text evidence="1">The sequence shown here is derived from an EMBL/GenBank/DDBJ whole genome shotgun (WGS) entry which is preliminary data.</text>
</comment>
<proteinExistence type="predicted"/>
<organism evidence="1 2">
    <name type="scientific">Rhizobium metallidurans</name>
    <dbReference type="NCBI Taxonomy" id="1265931"/>
    <lineage>
        <taxon>Bacteria</taxon>
        <taxon>Pseudomonadati</taxon>
        <taxon>Pseudomonadota</taxon>
        <taxon>Alphaproteobacteria</taxon>
        <taxon>Hyphomicrobiales</taxon>
        <taxon>Rhizobiaceae</taxon>
        <taxon>Rhizobium/Agrobacterium group</taxon>
        <taxon>Rhizobium</taxon>
    </lineage>
</organism>
<gene>
    <name evidence="1" type="ORF">GGQ67_000751</name>
</gene>
<accession>A0A7W6CLB9</accession>
<reference evidence="1 2" key="1">
    <citation type="submission" date="2020-08" db="EMBL/GenBank/DDBJ databases">
        <title>Genomic Encyclopedia of Type Strains, Phase IV (KMG-IV): sequencing the most valuable type-strain genomes for metagenomic binning, comparative biology and taxonomic classification.</title>
        <authorList>
            <person name="Goeker M."/>
        </authorList>
    </citation>
    <scope>NUCLEOTIDE SEQUENCE [LARGE SCALE GENOMIC DNA]</scope>
    <source>
        <strain evidence="1 2">DSM 26575</strain>
    </source>
</reference>
<dbReference type="RefSeq" id="WP_183898807.1">
    <property type="nucleotide sequence ID" value="NZ_JACIDW010000001.1"/>
</dbReference>
<evidence type="ECO:0000313" key="1">
    <source>
        <dbReference type="EMBL" id="MBB3963133.1"/>
    </source>
</evidence>
<keyword evidence="2" id="KW-1185">Reference proteome</keyword>
<evidence type="ECO:0000313" key="2">
    <source>
        <dbReference type="Proteomes" id="UP000582090"/>
    </source>
</evidence>